<dbReference type="InterPro" id="IPR046531">
    <property type="entry name" value="DUF6596"/>
</dbReference>
<evidence type="ECO:0000259" key="2">
    <source>
        <dbReference type="Pfam" id="PF20239"/>
    </source>
</evidence>
<keyword evidence="4" id="KW-1185">Reference proteome</keyword>
<evidence type="ECO:0000259" key="1">
    <source>
        <dbReference type="Pfam" id="PF04542"/>
    </source>
</evidence>
<dbReference type="PANTHER" id="PTHR47756:SF2">
    <property type="entry name" value="BLL6612 PROTEIN"/>
    <property type="match status" value="1"/>
</dbReference>
<accession>A0A6I6MSS8</accession>
<dbReference type="Pfam" id="PF20239">
    <property type="entry name" value="DUF6596"/>
    <property type="match status" value="1"/>
</dbReference>
<feature type="domain" description="RNA polymerase sigma-70 region 2" evidence="1">
    <location>
        <begin position="14"/>
        <end position="76"/>
    </location>
</feature>
<dbReference type="SUPFAM" id="SSF48452">
    <property type="entry name" value="TPR-like"/>
    <property type="match status" value="1"/>
</dbReference>
<dbReference type="RefSeq" id="WP_158767260.1">
    <property type="nucleotide sequence ID" value="NZ_CP047045.1"/>
</dbReference>
<dbReference type="KEGG" id="tsv:DSM104635_03336"/>
<dbReference type="Gene3D" id="1.25.40.10">
    <property type="entry name" value="Tetratricopeptide repeat domain"/>
    <property type="match status" value="1"/>
</dbReference>
<dbReference type="PANTHER" id="PTHR47756">
    <property type="entry name" value="BLL6612 PROTEIN-RELATED"/>
    <property type="match status" value="1"/>
</dbReference>
<dbReference type="Gene3D" id="1.10.1740.10">
    <property type="match status" value="1"/>
</dbReference>
<name>A0A6I6MSS8_9CAUL</name>
<sequence length="409" mass="44566">MSEARIAERVARESYGRLLALLAARTRDVAAAEDALAEAFAAALKAWPHTGAPDNPEAWLFAAAKRKLIDSARRAKTAALGEAEIVRGIEELEAEMSAEKAPDHRLGLMFACAHPAIDENVRTPLMLQAVLGFSAERIAAAFLVEPAAMGQRLVRAKKKIRDAGVGFDVPPAEEWAERFDAVLDAIYAAYGVGWSDPLGADPERRGLAEEAIWLGRVLAAQLPDEPEVLGLLALMHHLEARRVARRGADGRYVPLTEQDVALWRHDEIVEAERLLHAAARMGRIGRYQLEGAIQSAHAARAFERETDWDAVVTLYEALAQLTGSPVAHLNVAAATARRDGAAQALTALGALVERFPALQSYQPYWALRADLCAKLGRVDDARAAYDEAIARERDAAVIRFLSEQRKSLA</sequence>
<dbReference type="InterPro" id="IPR013325">
    <property type="entry name" value="RNA_pol_sigma_r2"/>
</dbReference>
<evidence type="ECO:0000313" key="3">
    <source>
        <dbReference type="EMBL" id="QGZ96476.1"/>
    </source>
</evidence>
<dbReference type="Pfam" id="PF04542">
    <property type="entry name" value="Sigma70_r2"/>
    <property type="match status" value="1"/>
</dbReference>
<dbReference type="AlphaFoldDB" id="A0A6I6MSS8"/>
<dbReference type="GO" id="GO:0006352">
    <property type="term" value="P:DNA-templated transcription initiation"/>
    <property type="evidence" value="ECO:0007669"/>
    <property type="project" value="InterPro"/>
</dbReference>
<dbReference type="EMBL" id="CP047045">
    <property type="protein sequence ID" value="QGZ96476.1"/>
    <property type="molecule type" value="Genomic_DNA"/>
</dbReference>
<organism evidence="3 4">
    <name type="scientific">Terricaulis silvestris</name>
    <dbReference type="NCBI Taxonomy" id="2686094"/>
    <lineage>
        <taxon>Bacteria</taxon>
        <taxon>Pseudomonadati</taxon>
        <taxon>Pseudomonadota</taxon>
        <taxon>Alphaproteobacteria</taxon>
        <taxon>Caulobacterales</taxon>
        <taxon>Caulobacteraceae</taxon>
        <taxon>Terricaulis</taxon>
    </lineage>
</organism>
<proteinExistence type="predicted"/>
<reference evidence="4" key="1">
    <citation type="submission" date="2019-12" db="EMBL/GenBank/DDBJ databases">
        <title>Complete genome of Terracaulis silvestris 0127_4.</title>
        <authorList>
            <person name="Vieira S."/>
            <person name="Riedel T."/>
            <person name="Sproer C."/>
            <person name="Pascual J."/>
            <person name="Boedeker C."/>
            <person name="Overmann J."/>
        </authorList>
    </citation>
    <scope>NUCLEOTIDE SEQUENCE [LARGE SCALE GENOMIC DNA]</scope>
    <source>
        <strain evidence="4">0127_4</strain>
    </source>
</reference>
<protein>
    <submittedName>
        <fullName evidence="3">RNA polymerase sigma factor</fullName>
    </submittedName>
</protein>
<feature type="domain" description="DUF6596" evidence="2">
    <location>
        <begin position="178"/>
        <end position="279"/>
    </location>
</feature>
<dbReference type="SUPFAM" id="SSF88659">
    <property type="entry name" value="Sigma3 and sigma4 domains of RNA polymerase sigma factors"/>
    <property type="match status" value="1"/>
</dbReference>
<dbReference type="InterPro" id="IPR013324">
    <property type="entry name" value="RNA_pol_sigma_r3/r4-like"/>
</dbReference>
<evidence type="ECO:0000313" key="4">
    <source>
        <dbReference type="Proteomes" id="UP000431269"/>
    </source>
</evidence>
<gene>
    <name evidence="3" type="ORF">DSM104635_03336</name>
</gene>
<dbReference type="SUPFAM" id="SSF88946">
    <property type="entry name" value="Sigma2 domain of RNA polymerase sigma factors"/>
    <property type="match status" value="1"/>
</dbReference>
<dbReference type="GO" id="GO:0003700">
    <property type="term" value="F:DNA-binding transcription factor activity"/>
    <property type="evidence" value="ECO:0007669"/>
    <property type="project" value="InterPro"/>
</dbReference>
<dbReference type="InterPro" id="IPR011990">
    <property type="entry name" value="TPR-like_helical_dom_sf"/>
</dbReference>
<dbReference type="InterPro" id="IPR007627">
    <property type="entry name" value="RNA_pol_sigma70_r2"/>
</dbReference>
<dbReference type="Proteomes" id="UP000431269">
    <property type="component" value="Chromosome"/>
</dbReference>